<comment type="cofactor">
    <cofactor evidence="9">
        <name>Mg(2+)</name>
        <dbReference type="ChEBI" id="CHEBI:18420"/>
    </cofactor>
    <cofactor evidence="9">
        <name>Mn(2+)</name>
        <dbReference type="ChEBI" id="CHEBI:29035"/>
    </cofactor>
</comment>
<reference evidence="10" key="1">
    <citation type="journal article" date="2020" name="mSystems">
        <title>Genome- and Community-Level Interaction Insights into Carbon Utilization and Element Cycling Functions of Hydrothermarchaeota in Hydrothermal Sediment.</title>
        <authorList>
            <person name="Zhou Z."/>
            <person name="Liu Y."/>
            <person name="Xu W."/>
            <person name="Pan J."/>
            <person name="Luo Z.H."/>
            <person name="Li M."/>
        </authorList>
    </citation>
    <scope>NUCLEOTIDE SEQUENCE [LARGE SCALE GENOMIC DNA]</scope>
    <source>
        <strain evidence="10">SpSt-81</strain>
    </source>
</reference>
<dbReference type="NCBIfam" id="TIGR03641">
    <property type="entry name" value="cas1_HMARI"/>
    <property type="match status" value="1"/>
</dbReference>
<dbReference type="AlphaFoldDB" id="A0A7C3MNE4"/>
<proteinExistence type="inferred from homology"/>
<feature type="binding site" evidence="9">
    <location>
        <position position="224"/>
    </location>
    <ligand>
        <name>Mn(2+)</name>
        <dbReference type="ChEBI" id="CHEBI:29035"/>
    </ligand>
</feature>
<comment type="subunit">
    <text evidence="9">Homodimer, forms a heterotetramer with a Cas2 homodimer.</text>
</comment>
<accession>A0A7C3MNE4</accession>
<comment type="caution">
    <text evidence="10">The sequence shown here is derived from an EMBL/GenBank/DDBJ whole genome shotgun (WGS) entry which is preliminary data.</text>
</comment>
<keyword evidence="1 9" id="KW-0540">Nuclease</keyword>
<dbReference type="InterPro" id="IPR042211">
    <property type="entry name" value="CRISPR-assoc_Cas1_N"/>
</dbReference>
<evidence type="ECO:0000256" key="7">
    <source>
        <dbReference type="ARBA" id="ARBA00023125"/>
    </source>
</evidence>
<evidence type="ECO:0000256" key="6">
    <source>
        <dbReference type="ARBA" id="ARBA00023118"/>
    </source>
</evidence>
<dbReference type="InterPro" id="IPR002729">
    <property type="entry name" value="CRISPR-assoc_Cas1"/>
</dbReference>
<dbReference type="PANTHER" id="PTHR43219">
    <property type="entry name" value="CRISPR-ASSOCIATED ENDONUCLEASE CAS1"/>
    <property type="match status" value="1"/>
</dbReference>
<keyword evidence="6 9" id="KW-0051">Antiviral defense</keyword>
<protein>
    <recommendedName>
        <fullName evidence="9">CRISPR-associated endonuclease Cas1</fullName>
        <ecNumber evidence="9">3.1.-.-</ecNumber>
    </recommendedName>
</protein>
<keyword evidence="4 9" id="KW-0378">Hydrolase</keyword>
<dbReference type="InterPro" id="IPR019858">
    <property type="entry name" value="CRISPR-assoc_Cas1_HMARI/TNEAP"/>
</dbReference>
<dbReference type="Gene3D" id="3.100.10.20">
    <property type="entry name" value="CRISPR-associated endonuclease Cas1, N-terminal domain"/>
    <property type="match status" value="1"/>
</dbReference>
<keyword evidence="7 9" id="KW-0238">DNA-binding</keyword>
<feature type="binding site" evidence="9">
    <location>
        <position position="158"/>
    </location>
    <ligand>
        <name>Mn(2+)</name>
        <dbReference type="ChEBI" id="CHEBI:29035"/>
    </ligand>
</feature>
<keyword evidence="3 9" id="KW-0255">Endonuclease</keyword>
<evidence type="ECO:0000313" key="10">
    <source>
        <dbReference type="EMBL" id="HFX13132.1"/>
    </source>
</evidence>
<dbReference type="HAMAP" id="MF_01470">
    <property type="entry name" value="Cas1"/>
    <property type="match status" value="1"/>
</dbReference>
<dbReference type="Pfam" id="PF01867">
    <property type="entry name" value="Cas_Cas1"/>
    <property type="match status" value="1"/>
</dbReference>
<dbReference type="GO" id="GO:0003677">
    <property type="term" value="F:DNA binding"/>
    <property type="evidence" value="ECO:0007669"/>
    <property type="project" value="UniProtKB-KW"/>
</dbReference>
<dbReference type="InterPro" id="IPR042206">
    <property type="entry name" value="CRISPR-assoc_Cas1_C"/>
</dbReference>
<evidence type="ECO:0000256" key="4">
    <source>
        <dbReference type="ARBA" id="ARBA00022801"/>
    </source>
</evidence>
<evidence type="ECO:0000256" key="2">
    <source>
        <dbReference type="ARBA" id="ARBA00022723"/>
    </source>
</evidence>
<dbReference type="CDD" id="cd09722">
    <property type="entry name" value="Cas1_I-B"/>
    <property type="match status" value="1"/>
</dbReference>
<comment type="similarity">
    <text evidence="9">Belongs to the CRISPR-associated endonuclease Cas1 family.</text>
</comment>
<keyword evidence="5 9" id="KW-0460">Magnesium</keyword>
<keyword evidence="2 9" id="KW-0479">Metal-binding</keyword>
<sequence>MSESIYIFTSGELKRKHNTIYFETSDGQKKYLPIENVRDLHIFGEVTLNKEILEYLSQKEIILHFYNYYEYYVGSFYPREHYNSGYMILKQAEYYLDQEKRLELAKSFVKGAIDNIRKVLNYYTNRGKDLLKSKIQSIEDLAEGIEGCKKVDEIMGLEGNIRDIYYSCFNDITENEDFFIKERTKRPPSNYMNALISFGNSLLYTAILSEIYKTHLDPRIGYLHATNFRRFSLNLDIAEIFKPIIVDRIIFSMVNKKEITPKDFDEKLEGVYLKEKGMKLFVQNFEEKMKTTIQYKDLGKISYRRLIRLELYKLEKHLLGEEKYSPYISPW</sequence>
<comment type="function">
    <text evidence="9">CRISPR (clustered regularly interspaced short palindromic repeat), is an adaptive immune system that provides protection against mobile genetic elements (viruses, transposable elements and conjugative plasmids). CRISPR clusters contain spacers, sequences complementary to antecedent mobile elements, and target invading nucleic acids. CRISPR clusters are transcribed and processed into CRISPR RNA (crRNA). Acts as a dsDNA endonuclease. Involved in the integration of spacer DNA into the CRISPR cassette.</text>
</comment>
<evidence type="ECO:0000256" key="1">
    <source>
        <dbReference type="ARBA" id="ARBA00022722"/>
    </source>
</evidence>
<dbReference type="EC" id="3.1.-.-" evidence="9"/>
<dbReference type="GO" id="GO:0046872">
    <property type="term" value="F:metal ion binding"/>
    <property type="evidence" value="ECO:0007669"/>
    <property type="project" value="UniProtKB-UniRule"/>
</dbReference>
<dbReference type="GO" id="GO:0016787">
    <property type="term" value="F:hydrolase activity"/>
    <property type="evidence" value="ECO:0007669"/>
    <property type="project" value="UniProtKB-KW"/>
</dbReference>
<evidence type="ECO:0000256" key="5">
    <source>
        <dbReference type="ARBA" id="ARBA00022842"/>
    </source>
</evidence>
<evidence type="ECO:0000256" key="3">
    <source>
        <dbReference type="ARBA" id="ARBA00022759"/>
    </source>
</evidence>
<dbReference type="GO" id="GO:0043571">
    <property type="term" value="P:maintenance of CRISPR repeat elements"/>
    <property type="evidence" value="ECO:0007669"/>
    <property type="project" value="UniProtKB-UniRule"/>
</dbReference>
<dbReference type="NCBIfam" id="TIGR00287">
    <property type="entry name" value="cas1"/>
    <property type="match status" value="1"/>
</dbReference>
<dbReference type="GO" id="GO:0051607">
    <property type="term" value="P:defense response to virus"/>
    <property type="evidence" value="ECO:0007669"/>
    <property type="project" value="UniProtKB-UniRule"/>
</dbReference>
<name>A0A7C3MNE4_DICTH</name>
<keyword evidence="8 9" id="KW-0464">Manganese</keyword>
<organism evidence="10">
    <name type="scientific">Dictyoglomus thermophilum</name>
    <dbReference type="NCBI Taxonomy" id="14"/>
    <lineage>
        <taxon>Bacteria</taxon>
        <taxon>Pseudomonadati</taxon>
        <taxon>Dictyoglomota</taxon>
        <taxon>Dictyoglomia</taxon>
        <taxon>Dictyoglomales</taxon>
        <taxon>Dictyoglomaceae</taxon>
        <taxon>Dictyoglomus</taxon>
    </lineage>
</organism>
<dbReference type="EMBL" id="DTIN01000009">
    <property type="protein sequence ID" value="HFX13132.1"/>
    <property type="molecule type" value="Genomic_DNA"/>
</dbReference>
<evidence type="ECO:0000256" key="8">
    <source>
        <dbReference type="ARBA" id="ARBA00023211"/>
    </source>
</evidence>
<feature type="binding site" evidence="9">
    <location>
        <position position="239"/>
    </location>
    <ligand>
        <name>Mn(2+)</name>
        <dbReference type="ChEBI" id="CHEBI:29035"/>
    </ligand>
</feature>
<dbReference type="GO" id="GO:0004520">
    <property type="term" value="F:DNA endonuclease activity"/>
    <property type="evidence" value="ECO:0007669"/>
    <property type="project" value="InterPro"/>
</dbReference>
<dbReference type="Gene3D" id="1.20.120.920">
    <property type="entry name" value="CRISPR-associated endonuclease Cas1, C-terminal domain"/>
    <property type="match status" value="1"/>
</dbReference>
<evidence type="ECO:0000256" key="9">
    <source>
        <dbReference type="HAMAP-Rule" id="MF_01470"/>
    </source>
</evidence>
<gene>
    <name evidence="10" type="primary">cas1b</name>
    <name evidence="9" type="synonym">cas1</name>
    <name evidence="10" type="ORF">ENW00_03100</name>
</gene>
<dbReference type="PANTHER" id="PTHR43219:SF1">
    <property type="entry name" value="CRISPR-ASSOCIATED ENDONUCLEASE CAS1"/>
    <property type="match status" value="1"/>
</dbReference>